<evidence type="ECO:0000256" key="2">
    <source>
        <dbReference type="ARBA" id="ARBA00022723"/>
    </source>
</evidence>
<keyword evidence="8" id="KW-1185">Reference proteome</keyword>
<dbReference type="GO" id="GO:0006629">
    <property type="term" value="P:lipid metabolic process"/>
    <property type="evidence" value="ECO:0007669"/>
    <property type="project" value="UniProtKB-ARBA"/>
</dbReference>
<comment type="caution">
    <text evidence="7">The sequence shown here is derived from an EMBL/GenBank/DDBJ whole genome shotgun (WGS) entry which is preliminary data.</text>
</comment>
<keyword evidence="3 6" id="KW-0560">Oxidoreductase</keyword>
<sequence>MALLSTVFSGIREYPEILASILCFLVFLFHINRRRGPIPTNWPVVGMLPGLIYNVSRVNDFVTDILGTTGCTFLLKGPWFASANMDLLFTCDPANINRIFNSNFSNYPKGDKFLEIFDIFGNGIFNADNESWKEQRRMAHGYMAESRFRKFVVTTTHDRVRRGVIPLLEQAAETVDEYGRRVVVDLQDFFLRFTFTVTCVLVMGVDPGCLSPGLPVIPFSKAMDEAEEVLVYRHVVPSAWWKLMRKLKVGEERKIAHAWKLIDKFINEHVQIKKDAMTKNLDTREEFVEQNPDLLTSYINSRTYSDKFLRDTALNLMLAGRDATAIGLSWFFFLLSKNPEVESKILEELKDNYGEKMVDDQLDAKDLSSLVYLHAAFCESLRLYPPVPFEHKAGVQSEVLPSGHGVEPEMKVVVSLYAMARMEGVWGEDCLEYKPERWISDKGRIRYEPSYKFLSFNSGPRSCLGKDIAMTQMKIMAVSLLQNYKIEVVDSDLVVPKTSIILHMKNGLKVRVKKRVE</sequence>
<evidence type="ECO:0008006" key="9">
    <source>
        <dbReference type="Google" id="ProtNLM"/>
    </source>
</evidence>
<dbReference type="Gene3D" id="1.10.630.10">
    <property type="entry name" value="Cytochrome P450"/>
    <property type="match status" value="1"/>
</dbReference>
<dbReference type="GO" id="GO:0016705">
    <property type="term" value="F:oxidoreductase activity, acting on paired donors, with incorporation or reduction of molecular oxygen"/>
    <property type="evidence" value="ECO:0007669"/>
    <property type="project" value="InterPro"/>
</dbReference>
<evidence type="ECO:0000313" key="7">
    <source>
        <dbReference type="EMBL" id="KMZ74782.1"/>
    </source>
</evidence>
<comment type="similarity">
    <text evidence="1 6">Belongs to the cytochrome P450 family.</text>
</comment>
<dbReference type="InterPro" id="IPR002401">
    <property type="entry name" value="Cyt_P450_E_grp-I"/>
</dbReference>
<dbReference type="EMBL" id="LFYR01000244">
    <property type="protein sequence ID" value="KMZ74782.1"/>
    <property type="molecule type" value="Genomic_DNA"/>
</dbReference>
<dbReference type="InterPro" id="IPR001128">
    <property type="entry name" value="Cyt_P450"/>
</dbReference>
<dbReference type="PANTHER" id="PTHR24296">
    <property type="entry name" value="CYTOCHROME P450"/>
    <property type="match status" value="1"/>
</dbReference>
<dbReference type="OMA" id="FWRGRAQ"/>
<dbReference type="GO" id="GO:0020037">
    <property type="term" value="F:heme binding"/>
    <property type="evidence" value="ECO:0007669"/>
    <property type="project" value="InterPro"/>
</dbReference>
<evidence type="ECO:0000256" key="3">
    <source>
        <dbReference type="ARBA" id="ARBA00023002"/>
    </source>
</evidence>
<dbReference type="GO" id="GO:0004497">
    <property type="term" value="F:monooxygenase activity"/>
    <property type="evidence" value="ECO:0007669"/>
    <property type="project" value="UniProtKB-KW"/>
</dbReference>
<evidence type="ECO:0000256" key="5">
    <source>
        <dbReference type="PIRSR" id="PIRSR602401-1"/>
    </source>
</evidence>
<dbReference type="PROSITE" id="PS00086">
    <property type="entry name" value="CYTOCHROME_P450"/>
    <property type="match status" value="1"/>
</dbReference>
<dbReference type="GO" id="GO:0005506">
    <property type="term" value="F:iron ion binding"/>
    <property type="evidence" value="ECO:0007669"/>
    <property type="project" value="InterPro"/>
</dbReference>
<evidence type="ECO:0000256" key="1">
    <source>
        <dbReference type="ARBA" id="ARBA00010617"/>
    </source>
</evidence>
<dbReference type="PRINTS" id="PR00463">
    <property type="entry name" value="EP450I"/>
</dbReference>
<feature type="binding site" description="axial binding residue" evidence="5">
    <location>
        <position position="463"/>
    </location>
    <ligand>
        <name>heme</name>
        <dbReference type="ChEBI" id="CHEBI:30413"/>
    </ligand>
    <ligandPart>
        <name>Fe</name>
        <dbReference type="ChEBI" id="CHEBI:18248"/>
    </ligandPart>
</feature>
<proteinExistence type="inferred from homology"/>
<keyword evidence="2 5" id="KW-0479">Metal-binding</keyword>
<dbReference type="Proteomes" id="UP000036987">
    <property type="component" value="Unassembled WGS sequence"/>
</dbReference>
<reference evidence="8" key="1">
    <citation type="journal article" date="2016" name="Nature">
        <title>The genome of the seagrass Zostera marina reveals angiosperm adaptation to the sea.</title>
        <authorList>
            <person name="Olsen J.L."/>
            <person name="Rouze P."/>
            <person name="Verhelst B."/>
            <person name="Lin Y.-C."/>
            <person name="Bayer T."/>
            <person name="Collen J."/>
            <person name="Dattolo E."/>
            <person name="De Paoli E."/>
            <person name="Dittami S."/>
            <person name="Maumus F."/>
            <person name="Michel G."/>
            <person name="Kersting A."/>
            <person name="Lauritano C."/>
            <person name="Lohaus R."/>
            <person name="Toepel M."/>
            <person name="Tonon T."/>
            <person name="Vanneste K."/>
            <person name="Amirebrahimi M."/>
            <person name="Brakel J."/>
            <person name="Bostroem C."/>
            <person name="Chovatia M."/>
            <person name="Grimwood J."/>
            <person name="Jenkins J.W."/>
            <person name="Jueterbock A."/>
            <person name="Mraz A."/>
            <person name="Stam W.T."/>
            <person name="Tice H."/>
            <person name="Bornberg-Bauer E."/>
            <person name="Green P.J."/>
            <person name="Pearson G.A."/>
            <person name="Procaccini G."/>
            <person name="Duarte C.M."/>
            <person name="Schmutz J."/>
            <person name="Reusch T.B.H."/>
            <person name="Van de Peer Y."/>
        </authorList>
    </citation>
    <scope>NUCLEOTIDE SEQUENCE [LARGE SCALE GENOMIC DNA]</scope>
    <source>
        <strain evidence="8">cv. Finnish</strain>
    </source>
</reference>
<protein>
    <recommendedName>
        <fullName evidence="9">Cytochrome P450</fullName>
    </recommendedName>
</protein>
<name>A0A0K9Q2R4_ZOSMR</name>
<keyword evidence="6" id="KW-0503">Monooxygenase</keyword>
<keyword evidence="4 5" id="KW-0408">Iron</keyword>
<dbReference type="SUPFAM" id="SSF48264">
    <property type="entry name" value="Cytochrome P450"/>
    <property type="match status" value="1"/>
</dbReference>
<evidence type="ECO:0000256" key="6">
    <source>
        <dbReference type="RuleBase" id="RU000461"/>
    </source>
</evidence>
<dbReference type="CDD" id="cd11064">
    <property type="entry name" value="CYP86A"/>
    <property type="match status" value="1"/>
</dbReference>
<dbReference type="PRINTS" id="PR00385">
    <property type="entry name" value="P450"/>
</dbReference>
<evidence type="ECO:0000313" key="8">
    <source>
        <dbReference type="Proteomes" id="UP000036987"/>
    </source>
</evidence>
<dbReference type="Pfam" id="PF00067">
    <property type="entry name" value="p450"/>
    <property type="match status" value="1"/>
</dbReference>
<dbReference type="AlphaFoldDB" id="A0A0K9Q2R4"/>
<dbReference type="STRING" id="29655.A0A0K9Q2R4"/>
<accession>A0A0K9Q2R4</accession>
<dbReference type="InterPro" id="IPR017972">
    <property type="entry name" value="Cyt_P450_CS"/>
</dbReference>
<comment type="cofactor">
    <cofactor evidence="5">
        <name>heme</name>
        <dbReference type="ChEBI" id="CHEBI:30413"/>
    </cofactor>
</comment>
<dbReference type="OrthoDB" id="1470350at2759"/>
<organism evidence="7 8">
    <name type="scientific">Zostera marina</name>
    <name type="common">Eelgrass</name>
    <dbReference type="NCBI Taxonomy" id="29655"/>
    <lineage>
        <taxon>Eukaryota</taxon>
        <taxon>Viridiplantae</taxon>
        <taxon>Streptophyta</taxon>
        <taxon>Embryophyta</taxon>
        <taxon>Tracheophyta</taxon>
        <taxon>Spermatophyta</taxon>
        <taxon>Magnoliopsida</taxon>
        <taxon>Liliopsida</taxon>
        <taxon>Zosteraceae</taxon>
        <taxon>Zostera</taxon>
    </lineage>
</organism>
<evidence type="ECO:0000256" key="4">
    <source>
        <dbReference type="ARBA" id="ARBA00023004"/>
    </source>
</evidence>
<keyword evidence="5 6" id="KW-0349">Heme</keyword>
<dbReference type="InterPro" id="IPR036396">
    <property type="entry name" value="Cyt_P450_sf"/>
</dbReference>
<gene>
    <name evidence="7" type="ORF">ZOSMA_122G00500</name>
</gene>